<dbReference type="PIRSF" id="PIRSF006603">
    <property type="entry name" value="DinF"/>
    <property type="match status" value="1"/>
</dbReference>
<dbReference type="InterPro" id="IPR052031">
    <property type="entry name" value="Membrane_Transporter-Flippase"/>
</dbReference>
<dbReference type="CDD" id="cd13138">
    <property type="entry name" value="MATE_yoeA_like"/>
    <property type="match status" value="1"/>
</dbReference>
<evidence type="ECO:0000256" key="6">
    <source>
        <dbReference type="ARBA" id="ARBA00023136"/>
    </source>
</evidence>
<keyword evidence="4 7" id="KW-0812">Transmembrane</keyword>
<feature type="transmembrane region" description="Helical" evidence="7">
    <location>
        <begin position="206"/>
        <end position="227"/>
    </location>
</feature>
<dbReference type="InterPro" id="IPR002528">
    <property type="entry name" value="MATE_fam"/>
</dbReference>
<evidence type="ECO:0000256" key="1">
    <source>
        <dbReference type="ARBA" id="ARBA00004651"/>
    </source>
</evidence>
<dbReference type="GO" id="GO:0042910">
    <property type="term" value="F:xenobiotic transmembrane transporter activity"/>
    <property type="evidence" value="ECO:0007669"/>
    <property type="project" value="InterPro"/>
</dbReference>
<dbReference type="AlphaFoldDB" id="U4KNY3"/>
<keyword evidence="3" id="KW-1003">Cell membrane</keyword>
<dbReference type="HOGENOM" id="CLU_012893_5_3_14"/>
<feature type="transmembrane region" description="Helical" evidence="7">
    <location>
        <begin position="253"/>
        <end position="275"/>
    </location>
</feature>
<reference evidence="8 9" key="1">
    <citation type="journal article" date="2013" name="J. Mol. Microbiol. Biotechnol.">
        <title>Analysis of the Complete Genomes of Acholeplasma brassicae , A. palmae and A. laidlawii and Their Comparison to the Obligate Parasites from ' Candidatus Phytoplasma'.</title>
        <authorList>
            <person name="Kube M."/>
            <person name="Siewert C."/>
            <person name="Migdoll A.M."/>
            <person name="Duduk B."/>
            <person name="Holz S."/>
            <person name="Rabus R."/>
            <person name="Seemuller E."/>
            <person name="Mitrovic J."/>
            <person name="Muller I."/>
            <person name="Buttner C."/>
            <person name="Reinhardt R."/>
        </authorList>
    </citation>
    <scope>NUCLEOTIDE SEQUENCE [LARGE SCALE GENOMIC DNA]</scope>
    <source>
        <strain evidence="9">0502</strain>
    </source>
</reference>
<keyword evidence="6 7" id="KW-0472">Membrane</keyword>
<feature type="transmembrane region" description="Helical" evidence="7">
    <location>
        <begin position="18"/>
        <end position="36"/>
    </location>
</feature>
<evidence type="ECO:0000256" key="7">
    <source>
        <dbReference type="SAM" id="Phobius"/>
    </source>
</evidence>
<dbReference type="Proteomes" id="UP000032737">
    <property type="component" value="Chromosome"/>
</dbReference>
<dbReference type="GO" id="GO:0005886">
    <property type="term" value="C:plasma membrane"/>
    <property type="evidence" value="ECO:0007669"/>
    <property type="project" value="UniProtKB-SubCell"/>
</dbReference>
<dbReference type="NCBIfam" id="TIGR00797">
    <property type="entry name" value="matE"/>
    <property type="match status" value="1"/>
</dbReference>
<evidence type="ECO:0000256" key="4">
    <source>
        <dbReference type="ARBA" id="ARBA00022692"/>
    </source>
</evidence>
<evidence type="ECO:0000313" key="9">
    <source>
        <dbReference type="Proteomes" id="UP000032737"/>
    </source>
</evidence>
<dbReference type="OrthoDB" id="9776324at2"/>
<gene>
    <name evidence="8" type="primary">norM</name>
    <name evidence="8" type="ORF">BN85309800</name>
</gene>
<feature type="transmembrane region" description="Helical" evidence="7">
    <location>
        <begin position="148"/>
        <end position="168"/>
    </location>
</feature>
<feature type="transmembrane region" description="Helical" evidence="7">
    <location>
        <begin position="180"/>
        <end position="200"/>
    </location>
</feature>
<dbReference type="KEGG" id="abra:BN85309800"/>
<dbReference type="PANTHER" id="PTHR43549">
    <property type="entry name" value="MULTIDRUG RESISTANCE PROTEIN YPNP-RELATED"/>
    <property type="match status" value="1"/>
</dbReference>
<feature type="transmembrane region" description="Helical" evidence="7">
    <location>
        <begin position="106"/>
        <end position="128"/>
    </location>
</feature>
<dbReference type="RefSeq" id="WP_030004863.1">
    <property type="nucleotide sequence ID" value="NC_022549.1"/>
</dbReference>
<evidence type="ECO:0000256" key="2">
    <source>
        <dbReference type="ARBA" id="ARBA00022448"/>
    </source>
</evidence>
<accession>U4KNY3</accession>
<comment type="subcellular location">
    <subcellularLocation>
        <location evidence="1">Cell membrane</location>
        <topology evidence="1">Multi-pass membrane protein</topology>
    </subcellularLocation>
</comment>
<dbReference type="STRING" id="61635.BN85309800"/>
<keyword evidence="9" id="KW-1185">Reference proteome</keyword>
<protein>
    <submittedName>
        <fullName evidence="8">Na+-driven multidrug efflux pump</fullName>
    </submittedName>
</protein>
<feature type="transmembrane region" description="Helical" evidence="7">
    <location>
        <begin position="74"/>
        <end position="94"/>
    </location>
</feature>
<feature type="transmembrane region" description="Helical" evidence="7">
    <location>
        <begin position="373"/>
        <end position="394"/>
    </location>
</feature>
<dbReference type="PANTHER" id="PTHR43549:SF2">
    <property type="entry name" value="MULTIDRUG RESISTANCE PROTEIN NORM-RELATED"/>
    <property type="match status" value="1"/>
</dbReference>
<proteinExistence type="predicted"/>
<feature type="transmembrane region" description="Helical" evidence="7">
    <location>
        <begin position="333"/>
        <end position="353"/>
    </location>
</feature>
<dbReference type="GO" id="GO:0015297">
    <property type="term" value="F:antiporter activity"/>
    <property type="evidence" value="ECO:0007669"/>
    <property type="project" value="InterPro"/>
</dbReference>
<name>U4KNY3_9MOLU</name>
<evidence type="ECO:0000256" key="5">
    <source>
        <dbReference type="ARBA" id="ARBA00022989"/>
    </source>
</evidence>
<dbReference type="Pfam" id="PF01554">
    <property type="entry name" value="MatE"/>
    <property type="match status" value="2"/>
</dbReference>
<feature type="transmembrane region" description="Helical" evidence="7">
    <location>
        <begin position="295"/>
        <end position="312"/>
    </location>
</feature>
<evidence type="ECO:0000313" key="8">
    <source>
        <dbReference type="EMBL" id="CCV66001.1"/>
    </source>
</evidence>
<feature type="transmembrane region" description="Helical" evidence="7">
    <location>
        <begin position="406"/>
        <end position="424"/>
    </location>
</feature>
<organism evidence="8 9">
    <name type="scientific">Acholeplasma brassicae</name>
    <dbReference type="NCBI Taxonomy" id="61635"/>
    <lineage>
        <taxon>Bacteria</taxon>
        <taxon>Bacillati</taxon>
        <taxon>Mycoplasmatota</taxon>
        <taxon>Mollicutes</taxon>
        <taxon>Acholeplasmatales</taxon>
        <taxon>Acholeplasmataceae</taxon>
        <taxon>Acholeplasma</taxon>
    </lineage>
</organism>
<keyword evidence="5 7" id="KW-1133">Transmembrane helix</keyword>
<feature type="transmembrane region" description="Helical" evidence="7">
    <location>
        <begin position="430"/>
        <end position="450"/>
    </location>
</feature>
<dbReference type="EMBL" id="FO681348">
    <property type="protein sequence ID" value="CCV66001.1"/>
    <property type="molecule type" value="Genomic_DNA"/>
</dbReference>
<keyword evidence="2" id="KW-0813">Transport</keyword>
<evidence type="ECO:0000256" key="3">
    <source>
        <dbReference type="ARBA" id="ARBA00022475"/>
    </source>
</evidence>
<sequence>MATVIDDKRKFLILEDKNILKGIFIMMIPLFLSNMLKSLHDIVDSYFLARMDLGKDAIESALAAVNIHWPIYNIFNALGVGLGIAGVGIISQYIGSKKEKEATKYAAKLVTYAVLLGALVNALLFIFAPTIANLMGAKDLTFDYAVTYFRYRSFEFIFVYLFLAYQAIRQAEGDTMSPVILSVISIVINMIMTWLFISVFNMGIHGAGLSTLLSQLLIMPFALFSLLRSKKHVRLDYKELGFDKEIMSEITRFAMPSAASQAFSSLGFAVIQAMILSYGDTVSSGFGTGNRISSLILNPVMAIGSVLAAYVGQNIGNQNPERAKASYRVARNLSVSIMLFGIGLAIPFSKQIAELIVGAENQAIVKVTVEYSFWILGTQPLMAIFQNYVSVFNGSGNTKYSFIMSFTRLWLLRVPLVFIFMHLTNVGYPGIWYSMMLSNIMILGLGHYLFKKVTFERRVIIHDEKEVARSV</sequence>
<dbReference type="InterPro" id="IPR048279">
    <property type="entry name" value="MdtK-like"/>
</dbReference>